<feature type="compositionally biased region" description="Polar residues" evidence="1">
    <location>
        <begin position="108"/>
        <end position="121"/>
    </location>
</feature>
<evidence type="ECO:0000313" key="2">
    <source>
        <dbReference type="EMBL" id="KAG0729156.1"/>
    </source>
</evidence>
<dbReference type="EMBL" id="JACEEZ010001480">
    <property type="protein sequence ID" value="KAG0729156.1"/>
    <property type="molecule type" value="Genomic_DNA"/>
</dbReference>
<feature type="compositionally biased region" description="Basic and acidic residues" evidence="1">
    <location>
        <begin position="321"/>
        <end position="342"/>
    </location>
</feature>
<gene>
    <name evidence="2" type="primary">Sipa1l2_1</name>
    <name evidence="2" type="ORF">GWK47_030905</name>
</gene>
<evidence type="ECO:0000256" key="1">
    <source>
        <dbReference type="SAM" id="MobiDB-lite"/>
    </source>
</evidence>
<feature type="region of interest" description="Disordered" evidence="1">
    <location>
        <begin position="1"/>
        <end position="407"/>
    </location>
</feature>
<feature type="compositionally biased region" description="Low complexity" evidence="1">
    <location>
        <begin position="124"/>
        <end position="136"/>
    </location>
</feature>
<proteinExistence type="predicted"/>
<feature type="compositionally biased region" description="Gly residues" evidence="1">
    <location>
        <begin position="1"/>
        <end position="11"/>
    </location>
</feature>
<dbReference type="AlphaFoldDB" id="A0A8J4YVE6"/>
<evidence type="ECO:0000313" key="3">
    <source>
        <dbReference type="Proteomes" id="UP000770661"/>
    </source>
</evidence>
<feature type="compositionally biased region" description="Polar residues" evidence="1">
    <location>
        <begin position="353"/>
        <end position="365"/>
    </location>
</feature>
<dbReference type="Proteomes" id="UP000770661">
    <property type="component" value="Unassembled WGS sequence"/>
</dbReference>
<reference evidence="2" key="1">
    <citation type="submission" date="2020-07" db="EMBL/GenBank/DDBJ databases">
        <title>The High-quality genome of the commercially important snow crab, Chionoecetes opilio.</title>
        <authorList>
            <person name="Jeong J.-H."/>
            <person name="Ryu S."/>
        </authorList>
    </citation>
    <scope>NUCLEOTIDE SEQUENCE</scope>
    <source>
        <strain evidence="2">MADBK_172401_WGS</strain>
        <tissue evidence="2">Digestive gland</tissue>
    </source>
</reference>
<dbReference type="OrthoDB" id="2499658at2759"/>
<feature type="compositionally biased region" description="Basic and acidic residues" evidence="1">
    <location>
        <begin position="169"/>
        <end position="179"/>
    </location>
</feature>
<feature type="region of interest" description="Disordered" evidence="1">
    <location>
        <begin position="419"/>
        <end position="438"/>
    </location>
</feature>
<name>A0A8J4YVE6_CHIOP</name>
<organism evidence="2 3">
    <name type="scientific">Chionoecetes opilio</name>
    <name type="common">Atlantic snow crab</name>
    <name type="synonym">Cancer opilio</name>
    <dbReference type="NCBI Taxonomy" id="41210"/>
    <lineage>
        <taxon>Eukaryota</taxon>
        <taxon>Metazoa</taxon>
        <taxon>Ecdysozoa</taxon>
        <taxon>Arthropoda</taxon>
        <taxon>Crustacea</taxon>
        <taxon>Multicrustacea</taxon>
        <taxon>Malacostraca</taxon>
        <taxon>Eumalacostraca</taxon>
        <taxon>Eucarida</taxon>
        <taxon>Decapoda</taxon>
        <taxon>Pleocyemata</taxon>
        <taxon>Brachyura</taxon>
        <taxon>Eubrachyura</taxon>
        <taxon>Majoidea</taxon>
        <taxon>Majidae</taxon>
        <taxon>Chionoecetes</taxon>
    </lineage>
</organism>
<accession>A0A8J4YVE6</accession>
<feature type="compositionally biased region" description="Pro residues" evidence="1">
    <location>
        <begin position="373"/>
        <end position="390"/>
    </location>
</feature>
<feature type="compositionally biased region" description="Polar residues" evidence="1">
    <location>
        <begin position="140"/>
        <end position="153"/>
    </location>
</feature>
<keyword evidence="3" id="KW-1185">Reference proteome</keyword>
<comment type="caution">
    <text evidence="2">The sequence shown here is derived from an EMBL/GenBank/DDBJ whole genome shotgun (WGS) entry which is preliminary data.</text>
</comment>
<protein>
    <submittedName>
        <fullName evidence="2">Signal-induced proliferation-associated 1-like protein 2</fullName>
    </submittedName>
</protein>
<sequence length="465" mass="49565">MGGGYGMGSGYGMQLPGAGDYDNAPVRPSEAAARMRSGGEPVVPSPPPGVTQGQVSEYLAWRNERLNGNVRSSSLPGHLPRPPGQDDPQPSALDRLHPTRSEAPGGSVTPSSASSRNQSPRTVAADARLRQAAAPRKTSQRNSANLGASSNLQEELFRLINPDYISDGDGSKEGADRARAHSLGVPTPGRGSAASDKSSAKPGGAGGLGVDRSNPPMHLLSSSKPPPSQTTAMGYRSHPQQPHPALIPPLGRDNTPDGPPQQTEVAEVVVLTARPATVISNSCTSSPAPPGEQKAAPNTDPRVRGQTQQGEHGLRGVAQDSKNHPRVESEDKKSVEGGEWERGSVPGLDVDQEWTSLVHTATQAIEKSVEVPARPPPPAPSQWPPHPPPQHRVGEGSSGAETPVLQDRVVQLERRLVEEQQRSEHLEDEVSQLRHENRKLQEDSRAAAQQLHQFTEWFFNTIDKT</sequence>